<dbReference type="PANTHER" id="PTHR45713">
    <property type="entry name" value="FTP DOMAIN-CONTAINING PROTEIN"/>
    <property type="match status" value="1"/>
</dbReference>
<feature type="chain" id="PRO_5046470354" evidence="2">
    <location>
        <begin position="24"/>
        <end position="466"/>
    </location>
</feature>
<dbReference type="PROSITE" id="PS50022">
    <property type="entry name" value="FA58C_3"/>
    <property type="match status" value="2"/>
</dbReference>
<dbReference type="SUPFAM" id="SSF49785">
    <property type="entry name" value="Galactose-binding domain-like"/>
    <property type="match status" value="2"/>
</dbReference>
<dbReference type="InterPro" id="IPR008979">
    <property type="entry name" value="Galactose-bd-like_sf"/>
</dbReference>
<reference evidence="4" key="1">
    <citation type="submission" date="2023-07" db="EMBL/GenBank/DDBJ databases">
        <authorList>
            <person name="Kim M.K."/>
        </authorList>
    </citation>
    <scope>NUCLEOTIDE SEQUENCE</scope>
    <source>
        <strain evidence="4">ASUV-10-1</strain>
    </source>
</reference>
<organism evidence="4 5">
    <name type="scientific">Hymenobacter aranciens</name>
    <dbReference type="NCBI Taxonomy" id="3063996"/>
    <lineage>
        <taxon>Bacteria</taxon>
        <taxon>Pseudomonadati</taxon>
        <taxon>Bacteroidota</taxon>
        <taxon>Cytophagia</taxon>
        <taxon>Cytophagales</taxon>
        <taxon>Hymenobacteraceae</taxon>
        <taxon>Hymenobacter</taxon>
    </lineage>
</organism>
<feature type="compositionally biased region" description="Low complexity" evidence="1">
    <location>
        <begin position="33"/>
        <end position="44"/>
    </location>
</feature>
<dbReference type="SMART" id="SM00231">
    <property type="entry name" value="FA58C"/>
    <property type="match status" value="1"/>
</dbReference>
<dbReference type="PANTHER" id="PTHR45713:SF6">
    <property type="entry name" value="F5_8 TYPE C DOMAIN-CONTAINING PROTEIN"/>
    <property type="match status" value="1"/>
</dbReference>
<feature type="region of interest" description="Disordered" evidence="1">
    <location>
        <begin position="30"/>
        <end position="55"/>
    </location>
</feature>
<feature type="domain" description="F5/8 type C" evidence="3">
    <location>
        <begin position="149"/>
        <end position="279"/>
    </location>
</feature>
<proteinExistence type="predicted"/>
<feature type="domain" description="F5/8 type C" evidence="3">
    <location>
        <begin position="11"/>
        <end position="148"/>
    </location>
</feature>
<dbReference type="Pfam" id="PF00754">
    <property type="entry name" value="F5_F8_type_C"/>
    <property type="match status" value="2"/>
</dbReference>
<keyword evidence="5" id="KW-1185">Reference proteome</keyword>
<name>A0ABT9BDV9_9BACT</name>
<evidence type="ECO:0000256" key="1">
    <source>
        <dbReference type="SAM" id="MobiDB-lite"/>
    </source>
</evidence>
<comment type="caution">
    <text evidence="4">The sequence shown here is derived from an EMBL/GenBank/DDBJ whole genome shotgun (WGS) entry which is preliminary data.</text>
</comment>
<evidence type="ECO:0000313" key="4">
    <source>
        <dbReference type="EMBL" id="MDO7876454.1"/>
    </source>
</evidence>
<dbReference type="Proteomes" id="UP001176429">
    <property type="component" value="Unassembled WGS sequence"/>
</dbReference>
<evidence type="ECO:0000256" key="2">
    <source>
        <dbReference type="SAM" id="SignalP"/>
    </source>
</evidence>
<keyword evidence="2" id="KW-0732">Signal</keyword>
<dbReference type="RefSeq" id="WP_305007820.1">
    <property type="nucleotide sequence ID" value="NZ_JAUQSY010000011.1"/>
</dbReference>
<evidence type="ECO:0000313" key="5">
    <source>
        <dbReference type="Proteomes" id="UP001176429"/>
    </source>
</evidence>
<dbReference type="Gene3D" id="2.60.120.260">
    <property type="entry name" value="Galactose-binding domain-like"/>
    <property type="match status" value="2"/>
</dbReference>
<dbReference type="Gene3D" id="2.60.40.10">
    <property type="entry name" value="Immunoglobulins"/>
    <property type="match status" value="1"/>
</dbReference>
<dbReference type="InterPro" id="IPR026444">
    <property type="entry name" value="Secre_tail"/>
</dbReference>
<dbReference type="InterPro" id="IPR000421">
    <property type="entry name" value="FA58C"/>
</dbReference>
<dbReference type="InterPro" id="IPR013783">
    <property type="entry name" value="Ig-like_fold"/>
</dbReference>
<gene>
    <name evidence="4" type="ORF">Q5H93_17045</name>
</gene>
<feature type="signal peptide" evidence="2">
    <location>
        <begin position="1"/>
        <end position="23"/>
    </location>
</feature>
<protein>
    <submittedName>
        <fullName evidence="4">Discoidin domain-containing protein</fullName>
    </submittedName>
</protein>
<dbReference type="Pfam" id="PF18962">
    <property type="entry name" value="Por_Secre_tail"/>
    <property type="match status" value="1"/>
</dbReference>
<dbReference type="EMBL" id="JAUQSY010000011">
    <property type="protein sequence ID" value="MDO7876454.1"/>
    <property type="molecule type" value="Genomic_DNA"/>
</dbReference>
<dbReference type="InterPro" id="IPR051941">
    <property type="entry name" value="BG_Antigen-Binding_Lectin"/>
</dbReference>
<sequence>MKSLFLFAWLLAACLLASKPGQAQNLALGKTTSASSNNQPSANAVDANGNTRWESASSDPQWLAVDLGSVQTIDRVRLTWENAYGRDFTIQVSTNGTSWTTVATTTNNATTVNEYPNLSTTGRYVRMYGTARATSYGYSLYEVEVFNYTNSPGSNLALNKTGAASTTQGGFPVAQAFDGNTATRWGSNSADNQWIYVDLGASANVTQVTLVWETAYGKDFHIDLSSNGTSWTTANTVTNNSLRFNDLAVTGAARYIRMYGVTRGTGYGFSLYEMRVYGTFPTPLPVTLTSFAATATSQVVNLKWATASEKNNLGFEVQRSADGREFTALGTVAGAGTSATPRSYGYRDAAPLAGTSYYRLQQTDLDGSVSYSPIAAVKIIAPTTITACEVFPNPATDRVTVTCNAAPTAWALINSNGQVVSTGTLSEMASASSFTFDLSSCQAGVYMLNLLSNGQPVQRARVVKAL</sequence>
<evidence type="ECO:0000259" key="3">
    <source>
        <dbReference type="PROSITE" id="PS50022"/>
    </source>
</evidence>
<dbReference type="NCBIfam" id="TIGR04183">
    <property type="entry name" value="Por_Secre_tail"/>
    <property type="match status" value="1"/>
</dbReference>
<accession>A0ABT9BDV9</accession>